<dbReference type="NCBIfam" id="TIGR00095">
    <property type="entry name" value="16S rRNA (guanine(966)-N(2))-methyltransferase RsmD"/>
    <property type="match status" value="1"/>
</dbReference>
<dbReference type="AlphaFoldDB" id="A0A9W5RDI4"/>
<dbReference type="EMBL" id="AGWN01000001">
    <property type="protein sequence ID" value="EPD30331.1"/>
    <property type="molecule type" value="Genomic_DNA"/>
</dbReference>
<evidence type="ECO:0000313" key="4">
    <source>
        <dbReference type="Proteomes" id="UP000014387"/>
    </source>
</evidence>
<evidence type="ECO:0000256" key="1">
    <source>
        <dbReference type="ARBA" id="ARBA00022603"/>
    </source>
</evidence>
<name>A0A9W5RDI4_9ACTO</name>
<dbReference type="PANTHER" id="PTHR43542:SF1">
    <property type="entry name" value="METHYLTRANSFERASE"/>
    <property type="match status" value="1"/>
</dbReference>
<dbReference type="GO" id="GO:0031167">
    <property type="term" value="P:rRNA methylation"/>
    <property type="evidence" value="ECO:0007669"/>
    <property type="project" value="InterPro"/>
</dbReference>
<dbReference type="InterPro" id="IPR004398">
    <property type="entry name" value="RNA_MeTrfase_RsmD"/>
</dbReference>
<dbReference type="Proteomes" id="UP000014387">
    <property type="component" value="Unassembled WGS sequence"/>
</dbReference>
<gene>
    <name evidence="3" type="ORF">HMPREF9238_00068</name>
</gene>
<dbReference type="GO" id="GO:0008168">
    <property type="term" value="F:methyltransferase activity"/>
    <property type="evidence" value="ECO:0007669"/>
    <property type="project" value="UniProtKB-KW"/>
</dbReference>
<dbReference type="InterPro" id="IPR029063">
    <property type="entry name" value="SAM-dependent_MTases_sf"/>
</dbReference>
<dbReference type="OrthoDB" id="9803017at2"/>
<dbReference type="SUPFAM" id="SSF53335">
    <property type="entry name" value="S-adenosyl-L-methionine-dependent methyltransferases"/>
    <property type="match status" value="1"/>
</dbReference>
<protein>
    <submittedName>
        <fullName evidence="3">RsmD family RNA methyltransferase</fullName>
    </submittedName>
</protein>
<keyword evidence="4" id="KW-1185">Reference proteome</keyword>
<dbReference type="RefSeq" id="WP_016443443.1">
    <property type="nucleotide sequence ID" value="NZ_KE150266.1"/>
</dbReference>
<dbReference type="PANTHER" id="PTHR43542">
    <property type="entry name" value="METHYLTRANSFERASE"/>
    <property type="match status" value="1"/>
</dbReference>
<keyword evidence="2" id="KW-0808">Transferase</keyword>
<dbReference type="Gene3D" id="3.40.50.150">
    <property type="entry name" value="Vaccinia Virus protein VP39"/>
    <property type="match status" value="1"/>
</dbReference>
<proteinExistence type="predicted"/>
<sequence length="187" mass="20396">MTRIVAGAFGGRRLDVPAAGTRPTSERVREALFSRLESWDEVDGARVLDLFAGSGALGLEALSRGSASVTLVDNSAAAVKALRSNVNKNGFSNVQVVRADAAKFETVHSFTLAFLDPPYNIDAGQLRNVLAHLQRFLEDDALVVVELSARTPEPQWPVAYRRESSRKWGETMVWFLTFSMPTGSVEA</sequence>
<evidence type="ECO:0000256" key="2">
    <source>
        <dbReference type="ARBA" id="ARBA00022679"/>
    </source>
</evidence>
<keyword evidence="1 3" id="KW-0489">Methyltransferase</keyword>
<organism evidence="3 4">
    <name type="scientific">Gleimia europaea ACS-120-V-Col10b</name>
    <dbReference type="NCBI Taxonomy" id="883069"/>
    <lineage>
        <taxon>Bacteria</taxon>
        <taxon>Bacillati</taxon>
        <taxon>Actinomycetota</taxon>
        <taxon>Actinomycetes</taxon>
        <taxon>Actinomycetales</taxon>
        <taxon>Actinomycetaceae</taxon>
        <taxon>Gleimia</taxon>
    </lineage>
</organism>
<evidence type="ECO:0000313" key="3">
    <source>
        <dbReference type="EMBL" id="EPD30331.1"/>
    </source>
</evidence>
<reference evidence="3 4" key="1">
    <citation type="submission" date="2013-05" db="EMBL/GenBank/DDBJ databases">
        <title>The Genome Sequence of Actinomyces europaeus ACS-120-V-COL10B.</title>
        <authorList>
            <consortium name="The Broad Institute Genomics Platform"/>
            <person name="Earl A."/>
            <person name="Ward D."/>
            <person name="Feldgarden M."/>
            <person name="Gevers D."/>
            <person name="Saerens B."/>
            <person name="Vaneechoutte M."/>
            <person name="Walker B."/>
            <person name="Young S."/>
            <person name="Zeng Q."/>
            <person name="Gargeya S."/>
            <person name="Fitzgerald M."/>
            <person name="Haas B."/>
            <person name="Abouelleil A."/>
            <person name="Allen A.W."/>
            <person name="Alvarado L."/>
            <person name="Arachchi H.M."/>
            <person name="Berlin A.M."/>
            <person name="Chapman S.B."/>
            <person name="Gainer-Dewar J."/>
            <person name="Goldberg J."/>
            <person name="Griggs A."/>
            <person name="Gujja S."/>
            <person name="Hansen M."/>
            <person name="Howarth C."/>
            <person name="Imamovic A."/>
            <person name="Ireland A."/>
            <person name="Larimer J."/>
            <person name="McCowan C."/>
            <person name="Murphy C."/>
            <person name="Pearson M."/>
            <person name="Poon T.W."/>
            <person name="Priest M."/>
            <person name="Roberts A."/>
            <person name="Saif S."/>
            <person name="Shea T."/>
            <person name="Sisk P."/>
            <person name="Sykes S."/>
            <person name="Wortman J."/>
            <person name="Nusbaum C."/>
            <person name="Birren B."/>
        </authorList>
    </citation>
    <scope>NUCLEOTIDE SEQUENCE [LARGE SCALE GENOMIC DNA]</scope>
    <source>
        <strain evidence="3 4">ACS-120-V-Col10b</strain>
    </source>
</reference>
<dbReference type="PIRSF" id="PIRSF004553">
    <property type="entry name" value="CHP00095"/>
    <property type="match status" value="1"/>
</dbReference>
<comment type="caution">
    <text evidence="3">The sequence shown here is derived from an EMBL/GenBank/DDBJ whole genome shotgun (WGS) entry which is preliminary data.</text>
</comment>
<dbReference type="Pfam" id="PF03602">
    <property type="entry name" value="Cons_hypoth95"/>
    <property type="match status" value="1"/>
</dbReference>
<accession>A0A9W5RDI4</accession>
<dbReference type="CDD" id="cd02440">
    <property type="entry name" value="AdoMet_MTases"/>
    <property type="match status" value="1"/>
</dbReference>